<sequence length="398" mass="44926">MESSQCLTELDRTFVNLTDDPAQGRDARRTYIRRAVMKNYHKRRNQKKEASRYEAEGAASIRENASKASMTPNHLANSRLSPQMRALRLKIPKFRLFEQRKFPEPSAMQMSNSVLRYLCGQASKVAHDPSLVAFLHPYSEQELESSSASPSSKLSPLKTCQNLLRAYGSCKSETLGLSVDKESLWEMIHQHQEWIYAKVSTLSTWELLSAAQAVAIYVLLRIKLGKNNPAFPNGDIALLYTLGTIFRRFQVEGTLDVSQHPLDDWKQWVLCESFVRVATIYFTLNVVISMEIGLPCNSPLDWDTEGMLLPASKASWSAQNIDDWRKRTSTLLPYKQLKWKDLAAPTSVGDCPVEDWRESSDELGLLVTMAMTLRAQLLQDAIQAGSISSRESSASCPR</sequence>
<proteinExistence type="predicted"/>
<keyword evidence="2" id="KW-1185">Reference proteome</keyword>
<dbReference type="EMBL" id="PPTA01000009">
    <property type="protein sequence ID" value="TFB01263.1"/>
    <property type="molecule type" value="Genomic_DNA"/>
</dbReference>
<evidence type="ECO:0000313" key="1">
    <source>
        <dbReference type="EMBL" id="TFB01263.1"/>
    </source>
</evidence>
<dbReference type="RefSeq" id="XP_073557464.1">
    <property type="nucleotide sequence ID" value="XM_073704038.1"/>
</dbReference>
<dbReference type="Proteomes" id="UP001642720">
    <property type="component" value="Unassembled WGS sequence"/>
</dbReference>
<accession>A0ABY2GZ59</accession>
<organism evidence="1 2">
    <name type="scientific">Trichoderma ghanense</name>
    <dbReference type="NCBI Taxonomy" id="65468"/>
    <lineage>
        <taxon>Eukaryota</taxon>
        <taxon>Fungi</taxon>
        <taxon>Dikarya</taxon>
        <taxon>Ascomycota</taxon>
        <taxon>Pezizomycotina</taxon>
        <taxon>Sordariomycetes</taxon>
        <taxon>Hypocreomycetidae</taxon>
        <taxon>Hypocreales</taxon>
        <taxon>Hypocreaceae</taxon>
        <taxon>Trichoderma</taxon>
    </lineage>
</organism>
<dbReference type="GeneID" id="300578488"/>
<comment type="caution">
    <text evidence="1">The sequence shown here is derived from an EMBL/GenBank/DDBJ whole genome shotgun (WGS) entry which is preliminary data.</text>
</comment>
<protein>
    <recommendedName>
        <fullName evidence="3">Transcription factor domain-containing protein</fullName>
    </recommendedName>
</protein>
<gene>
    <name evidence="1" type="ORF">CCMA1212_006843</name>
</gene>
<name>A0ABY2GZ59_9HYPO</name>
<evidence type="ECO:0000313" key="2">
    <source>
        <dbReference type="Proteomes" id="UP001642720"/>
    </source>
</evidence>
<evidence type="ECO:0008006" key="3">
    <source>
        <dbReference type="Google" id="ProtNLM"/>
    </source>
</evidence>
<reference evidence="1 2" key="1">
    <citation type="submission" date="2018-01" db="EMBL/GenBank/DDBJ databases">
        <title>Genome characterization of the sugarcane-associated fungus Trichoderma ghanense CCMA-1212 and their application in lignocelulose bioconversion.</title>
        <authorList>
            <person name="Steindorff A.S."/>
            <person name="Mendes T.D."/>
            <person name="Vilela E.S.D."/>
            <person name="Rodrigues D.S."/>
            <person name="Formighieri E.F."/>
            <person name="Melo I.S."/>
            <person name="Favaro L.C.L."/>
        </authorList>
    </citation>
    <scope>NUCLEOTIDE SEQUENCE [LARGE SCALE GENOMIC DNA]</scope>
    <source>
        <strain evidence="1 2">CCMA-1212</strain>
    </source>
</reference>